<evidence type="ECO:0000256" key="1">
    <source>
        <dbReference type="ARBA" id="ARBA00004496"/>
    </source>
</evidence>
<dbReference type="InterPro" id="IPR038904">
    <property type="entry name" value="BRAT1"/>
</dbReference>
<dbReference type="RefSeq" id="XP_060540029.1">
    <property type="nucleotide sequence ID" value="XM_060684046.1"/>
</dbReference>
<dbReference type="InterPro" id="IPR016024">
    <property type="entry name" value="ARM-type_fold"/>
</dbReference>
<dbReference type="SUPFAM" id="SSF48371">
    <property type="entry name" value="ARM repeat"/>
    <property type="match status" value="1"/>
</dbReference>
<proteinExistence type="inferred from homology"/>
<sequence length="821" mass="90220">MDAKCSQLLPSVCSVLADPGHPVADDTCLEKLLDWFKALASAGPSLLVLKENPCLIELILAVLKQGEPDPVLLSFVLRLTGIFAASESSFQYLQQREVVFGAFGEAGPLGSPLWEDMTIRSGWVQGAYVMLQHYSAFQFLCNSGALDVIFTLQGDPSLFIAAGANRLLARLLIFSVESEPSRLLSSKDCDWPACARMMVVRVEEALTSHSSSRIKHSLKLLMTLFEHNQDAWTEILWSRIAETVEAVLMEEPIQAGPWLVDLFLSMARSPAFRSHECSLWKLVALALKNISLAQAGPLAHGLLKLEACPQAIKAQSLAVLLQPMDCILRATSHRLAASPNASSAESLLSTSLLCQTMAHLEEVQETACLAVDFPHRPLLCSMVTILQFCAGQAVSSSSFGATLGHLLIGSFRVQRAALSLLGALSRWAALVHDEERLQVFDVLLTYLRSPDNSPVILKKALQGTLKWLLTDLQPSVFLADLQQHQKFLRDTLQVLRKHLCSPSWEVRDSSLEFLSLAMKHLRGLDWFWQELLSSEFPTLLEDLLNDPESYVRASAVKTWGLFSLMAHSRPEAPLVKRNENTKEICVGAARLLEILSSDSEGFPRRAAVGVFIDWLKEGHPEAWADPAEFVSRAFQAVDGDLDWEVKINALELAGVFIAQTFDRLGLGQSSTSAGSSLAKMPAHLADVLRLFCQMKMFGFLFRALQDCDRPVALKACEVLLALKSALCKHRSKSSPSGDGAGLKEVPTETPFSCLLSLPAGEAAEKDCQDPERLSLILESVDLEGLRRSLDVSSDHLERNPQSLLQDILAAGNAEENKVDCY</sequence>
<protein>
    <submittedName>
        <fullName evidence="5">BRCA1-associated ATM activator 1 isoform X1</fullName>
    </submittedName>
</protein>
<comment type="similarity">
    <text evidence="3">Belongs to the BRAT1 family.</text>
</comment>
<dbReference type="Proteomes" id="UP001652622">
    <property type="component" value="Unplaced"/>
</dbReference>
<accession>A0ABM3YV78</accession>
<dbReference type="InterPro" id="IPR011989">
    <property type="entry name" value="ARM-like"/>
</dbReference>
<reference evidence="5" key="1">
    <citation type="submission" date="2025-08" db="UniProtKB">
        <authorList>
            <consortium name="RefSeq"/>
        </authorList>
    </citation>
    <scope>IDENTIFICATION</scope>
    <source>
        <tissue evidence="5">Blood</tissue>
    </source>
</reference>
<organism evidence="4 5">
    <name type="scientific">Pantherophis guttatus</name>
    <name type="common">Corn snake</name>
    <name type="synonym">Elaphe guttata</name>
    <dbReference type="NCBI Taxonomy" id="94885"/>
    <lineage>
        <taxon>Eukaryota</taxon>
        <taxon>Metazoa</taxon>
        <taxon>Chordata</taxon>
        <taxon>Craniata</taxon>
        <taxon>Vertebrata</taxon>
        <taxon>Euteleostomi</taxon>
        <taxon>Lepidosauria</taxon>
        <taxon>Squamata</taxon>
        <taxon>Bifurcata</taxon>
        <taxon>Unidentata</taxon>
        <taxon>Episquamata</taxon>
        <taxon>Toxicofera</taxon>
        <taxon>Serpentes</taxon>
        <taxon>Colubroidea</taxon>
        <taxon>Colubridae</taxon>
        <taxon>Colubrinae</taxon>
        <taxon>Pantherophis</taxon>
    </lineage>
</organism>
<keyword evidence="2" id="KW-0963">Cytoplasm</keyword>
<evidence type="ECO:0000256" key="2">
    <source>
        <dbReference type="ARBA" id="ARBA00022490"/>
    </source>
</evidence>
<gene>
    <name evidence="5" type="primary">BRAT1</name>
</gene>
<dbReference type="GeneID" id="117659916"/>
<evidence type="ECO:0000256" key="3">
    <source>
        <dbReference type="ARBA" id="ARBA00061308"/>
    </source>
</evidence>
<dbReference type="PANTHER" id="PTHR21331:SF2">
    <property type="entry name" value="BRCA1-ASSOCIATED ATM ACTIVATOR 1"/>
    <property type="match status" value="1"/>
</dbReference>
<dbReference type="PANTHER" id="PTHR21331">
    <property type="entry name" value="BRCA1-ASSOCIATED ATM ACTIVATOR 1"/>
    <property type="match status" value="1"/>
</dbReference>
<evidence type="ECO:0000313" key="4">
    <source>
        <dbReference type="Proteomes" id="UP001652622"/>
    </source>
</evidence>
<evidence type="ECO:0000313" key="5">
    <source>
        <dbReference type="RefSeq" id="XP_060540029.1"/>
    </source>
</evidence>
<name>A0ABM3YV78_PANGU</name>
<keyword evidence="4" id="KW-1185">Reference proteome</keyword>
<comment type="subcellular location">
    <subcellularLocation>
        <location evidence="1">Cytoplasm</location>
    </subcellularLocation>
</comment>
<dbReference type="Gene3D" id="1.25.10.10">
    <property type="entry name" value="Leucine-rich Repeat Variant"/>
    <property type="match status" value="1"/>
</dbReference>